<comment type="caution">
    <text evidence="2">The sequence shown here is derived from an EMBL/GenBank/DDBJ whole genome shotgun (WGS) entry which is preliminary data.</text>
</comment>
<proteinExistence type="predicted"/>
<feature type="transmembrane region" description="Helical" evidence="1">
    <location>
        <begin position="20"/>
        <end position="44"/>
    </location>
</feature>
<keyword evidence="1" id="KW-1133">Transmembrane helix</keyword>
<keyword evidence="1" id="KW-0472">Membrane</keyword>
<name>A0A931GLH2_9ACTN</name>
<evidence type="ECO:0000313" key="2">
    <source>
        <dbReference type="EMBL" id="MBG6087456.1"/>
    </source>
</evidence>
<reference evidence="2" key="1">
    <citation type="submission" date="2020-11" db="EMBL/GenBank/DDBJ databases">
        <title>Sequencing the genomes of 1000 actinobacteria strains.</title>
        <authorList>
            <person name="Klenk H.-P."/>
        </authorList>
    </citation>
    <scope>NUCLEOTIDE SEQUENCE</scope>
    <source>
        <strain evidence="2">DSM 43175</strain>
    </source>
</reference>
<evidence type="ECO:0000256" key="1">
    <source>
        <dbReference type="SAM" id="Phobius"/>
    </source>
</evidence>
<evidence type="ECO:0000313" key="3">
    <source>
        <dbReference type="Proteomes" id="UP000614047"/>
    </source>
</evidence>
<keyword evidence="1" id="KW-0812">Transmembrane</keyword>
<dbReference type="AlphaFoldDB" id="A0A931GLH2"/>
<sequence>MSTQTKLILGGVAGFLVLSILGWWIAALVVLGVVAIPVVGYMMLDPSQRKRVRAQGRKRLGS</sequence>
<protein>
    <submittedName>
        <fullName evidence="2">Uncharacterized protein</fullName>
    </submittedName>
</protein>
<keyword evidence="3" id="KW-1185">Reference proteome</keyword>
<dbReference type="Proteomes" id="UP000614047">
    <property type="component" value="Unassembled WGS sequence"/>
</dbReference>
<organism evidence="2 3">
    <name type="scientific">Actinomadura viridis</name>
    <dbReference type="NCBI Taxonomy" id="58110"/>
    <lineage>
        <taxon>Bacteria</taxon>
        <taxon>Bacillati</taxon>
        <taxon>Actinomycetota</taxon>
        <taxon>Actinomycetes</taxon>
        <taxon>Streptosporangiales</taxon>
        <taxon>Thermomonosporaceae</taxon>
        <taxon>Actinomadura</taxon>
    </lineage>
</organism>
<dbReference type="RefSeq" id="WP_197010314.1">
    <property type="nucleotide sequence ID" value="NZ_BAABES010000006.1"/>
</dbReference>
<dbReference type="EMBL" id="JADOUA010000001">
    <property type="protein sequence ID" value="MBG6087456.1"/>
    <property type="molecule type" value="Genomic_DNA"/>
</dbReference>
<accession>A0A931GLH2</accession>
<gene>
    <name evidence="2" type="ORF">IW256_001569</name>
</gene>